<organism evidence="1 2">
    <name type="scientific">Modicella reniformis</name>
    <dbReference type="NCBI Taxonomy" id="1440133"/>
    <lineage>
        <taxon>Eukaryota</taxon>
        <taxon>Fungi</taxon>
        <taxon>Fungi incertae sedis</taxon>
        <taxon>Mucoromycota</taxon>
        <taxon>Mortierellomycotina</taxon>
        <taxon>Mortierellomycetes</taxon>
        <taxon>Mortierellales</taxon>
        <taxon>Mortierellaceae</taxon>
        <taxon>Modicella</taxon>
    </lineage>
</organism>
<evidence type="ECO:0000313" key="2">
    <source>
        <dbReference type="Proteomes" id="UP000749646"/>
    </source>
</evidence>
<comment type="caution">
    <text evidence="1">The sequence shown here is derived from an EMBL/GenBank/DDBJ whole genome shotgun (WGS) entry which is preliminary data.</text>
</comment>
<sequence length="294" mass="33658">MEVVVRSTGLQLSPCTDVTAFFVVLHLGVVIPLIDHHKLSFHQLGLVMQSTHPLEIPEIISCVASYVRKHNLKACALVSKTWYQAFNPFIWHDITWNRGRRRLPVAIHRHTQLVKTLKAKHNLKETKELLDLIFPNLASLDLTYALADDMKKWVLGHSSVTRLSLHASGLNPVFWNTLLGFRHLKDLTVWHLDLGRKDVDTFWQLCTHLERLKLSYAKMTHAGNNTLSMAFPSIKDLELSNCDDEVKVFLMLMQRCPSLTSLRIEGMNNLKFISSFSELVAAETWPHLHSLTLK</sequence>
<protein>
    <recommendedName>
        <fullName evidence="3">F-box domain-containing protein</fullName>
    </recommendedName>
</protein>
<dbReference type="AlphaFoldDB" id="A0A9P6LSS5"/>
<name>A0A9P6LSS5_9FUNG</name>
<dbReference type="InterPro" id="IPR032675">
    <property type="entry name" value="LRR_dom_sf"/>
</dbReference>
<dbReference type="EMBL" id="JAAAHW010009800">
    <property type="protein sequence ID" value="KAF9936211.1"/>
    <property type="molecule type" value="Genomic_DNA"/>
</dbReference>
<gene>
    <name evidence="1" type="ORF">BGZ65_002666</name>
</gene>
<keyword evidence="2" id="KW-1185">Reference proteome</keyword>
<dbReference type="Proteomes" id="UP000749646">
    <property type="component" value="Unassembled WGS sequence"/>
</dbReference>
<evidence type="ECO:0008006" key="3">
    <source>
        <dbReference type="Google" id="ProtNLM"/>
    </source>
</evidence>
<dbReference type="Gene3D" id="3.80.10.10">
    <property type="entry name" value="Ribonuclease Inhibitor"/>
    <property type="match status" value="1"/>
</dbReference>
<dbReference type="OrthoDB" id="2432222at2759"/>
<proteinExistence type="predicted"/>
<evidence type="ECO:0000313" key="1">
    <source>
        <dbReference type="EMBL" id="KAF9936211.1"/>
    </source>
</evidence>
<dbReference type="SUPFAM" id="SSF52047">
    <property type="entry name" value="RNI-like"/>
    <property type="match status" value="1"/>
</dbReference>
<reference evidence="1" key="1">
    <citation type="journal article" date="2020" name="Fungal Divers.">
        <title>Resolving the Mortierellaceae phylogeny through synthesis of multi-gene phylogenetics and phylogenomics.</title>
        <authorList>
            <person name="Vandepol N."/>
            <person name="Liber J."/>
            <person name="Desiro A."/>
            <person name="Na H."/>
            <person name="Kennedy M."/>
            <person name="Barry K."/>
            <person name="Grigoriev I.V."/>
            <person name="Miller A.N."/>
            <person name="O'Donnell K."/>
            <person name="Stajich J.E."/>
            <person name="Bonito G."/>
        </authorList>
    </citation>
    <scope>NUCLEOTIDE SEQUENCE</scope>
    <source>
        <strain evidence="1">MES-2147</strain>
    </source>
</reference>
<accession>A0A9P6LSS5</accession>